<dbReference type="Proteomes" id="UP000324974">
    <property type="component" value="Chromosome"/>
</dbReference>
<dbReference type="OrthoDB" id="9763676at2"/>
<dbReference type="InterPro" id="IPR010272">
    <property type="entry name" value="T6SS_TssF"/>
</dbReference>
<name>A0A5C1AKM2_9BACT</name>
<keyword evidence="2" id="KW-1185">Reference proteome</keyword>
<evidence type="ECO:0000313" key="1">
    <source>
        <dbReference type="EMBL" id="QEL19460.1"/>
    </source>
</evidence>
<accession>A0A5C1AKM2</accession>
<proteinExistence type="predicted"/>
<dbReference type="PANTHER" id="PTHR35370">
    <property type="entry name" value="CYTOPLASMIC PROTEIN-RELATED-RELATED"/>
    <property type="match status" value="1"/>
</dbReference>
<reference evidence="2" key="1">
    <citation type="submission" date="2019-08" db="EMBL/GenBank/DDBJ databases">
        <title>Limnoglobus roseus gen. nov., sp. nov., a novel freshwater planctomycete with a giant genome from the family Gemmataceae.</title>
        <authorList>
            <person name="Kulichevskaya I.S."/>
            <person name="Naumoff D.G."/>
            <person name="Miroshnikov K."/>
            <person name="Ivanova A."/>
            <person name="Philippov D.A."/>
            <person name="Hakobyan A."/>
            <person name="Rijpstra I.C."/>
            <person name="Sinninghe Damste J.S."/>
            <person name="Liesack W."/>
            <person name="Dedysh S.N."/>
        </authorList>
    </citation>
    <scope>NUCLEOTIDE SEQUENCE [LARGE SCALE GENOMIC DNA]</scope>
    <source>
        <strain evidence="2">PX52</strain>
    </source>
</reference>
<dbReference type="EMBL" id="CP042425">
    <property type="protein sequence ID" value="QEL19460.1"/>
    <property type="molecule type" value="Genomic_DNA"/>
</dbReference>
<dbReference type="PANTHER" id="PTHR35370:SF1">
    <property type="entry name" value="TYPE VI SECRETION SYSTEM COMPONENT TSSF1"/>
    <property type="match status" value="1"/>
</dbReference>
<dbReference type="NCBIfam" id="TIGR03359">
    <property type="entry name" value="VI_chp_6"/>
    <property type="match status" value="1"/>
</dbReference>
<protein>
    <submittedName>
        <fullName evidence="1">Type VI secretion system baseplate subunit TssF</fullName>
    </submittedName>
</protein>
<organism evidence="1 2">
    <name type="scientific">Limnoglobus roseus</name>
    <dbReference type="NCBI Taxonomy" id="2598579"/>
    <lineage>
        <taxon>Bacteria</taxon>
        <taxon>Pseudomonadati</taxon>
        <taxon>Planctomycetota</taxon>
        <taxon>Planctomycetia</taxon>
        <taxon>Gemmatales</taxon>
        <taxon>Gemmataceae</taxon>
        <taxon>Limnoglobus</taxon>
    </lineage>
</organism>
<dbReference type="Pfam" id="PF05947">
    <property type="entry name" value="T6SS_TssF"/>
    <property type="match status" value="1"/>
</dbReference>
<evidence type="ECO:0000313" key="2">
    <source>
        <dbReference type="Proteomes" id="UP000324974"/>
    </source>
</evidence>
<dbReference type="AlphaFoldDB" id="A0A5C1AKM2"/>
<dbReference type="RefSeq" id="WP_149113845.1">
    <property type="nucleotide sequence ID" value="NZ_CP042425.1"/>
</dbReference>
<sequence>MSLLFPYYERELAFLRQMAAEFARSHPAAAGRLLLEPNRSADPHVERLLESFALLTARVHHKLDDEFPELADGLLSVLYPHYLAPMPSCAIVQFDVDAGRGPLPNGFVIPRHSRIVTQPVKDTVCRYQTCYPTTLWPIKVTQARLVSPPFPPGLTPPPRTASALILRFETLTGEPFSQFALDRLRVHLNGPPFVTGGLYELLFGQALQVLVRTADPKATATSVRLDPAKVIRPVGFEADEGLIPYPPPSFLGYRLLTEFFAFPAKFAFADLVGLTASRAVANSRAIEVVVFLDRAVPSLEAAVEAGTFRLGCTPVVNLFEQTAEPIPLTRTKHQYRVVPDVARPLGCEVFSIDSVTATDVGTGTRTEYRPFYSVRHSPDGPQAYWYSSRTTAEGDDRGTDVDLVLVDLDFRPLKPDDTTLVVRTTCTNRDLPARLQRFGDAMTLGLEGAAPVSGVRAIRSPTLPLRPPPRRGRFWRLVSHLNLNHLSLTDPAEGGESLREILRLYDAADPATDPQQAAAVRQLIDGVSGVACRRVPGRTPGAGGGFVRGVEIAVEFDPQKFIDTGGSYLFAAVLERFFGLYASINSFTQMVAKTRHGEGVQRKWPPRAGEQVLI</sequence>
<dbReference type="KEGG" id="lrs:PX52LOC_06532"/>
<gene>
    <name evidence="1" type="ORF">PX52LOC_06532</name>
</gene>
<dbReference type="PIRSF" id="PIRSF028304">
    <property type="entry name" value="UCP028304"/>
    <property type="match status" value="1"/>
</dbReference>